<reference evidence="2 3" key="1">
    <citation type="submission" date="2019-04" db="EMBL/GenBank/DDBJ databases">
        <title>Fungal friends and foes A comparative genomics study of 23 Aspergillus species from section Flavi.</title>
        <authorList>
            <consortium name="DOE Joint Genome Institute"/>
            <person name="Kjaerbolling I."/>
            <person name="Vesth T.C."/>
            <person name="Frisvad J.C."/>
            <person name="Nybo J.L."/>
            <person name="Theobald S."/>
            <person name="Kildgaard S."/>
            <person name="Petersen T.I."/>
            <person name="Kuo A."/>
            <person name="Sato A."/>
            <person name="Lyhne E.K."/>
            <person name="Kogle M.E."/>
            <person name="Wiebenga A."/>
            <person name="Kun R.S."/>
            <person name="Lubbers R.J."/>
            <person name="Makela M.R."/>
            <person name="Barry K."/>
            <person name="Chovatia M."/>
            <person name="Clum A."/>
            <person name="Daum C."/>
            <person name="Haridas S."/>
            <person name="He G."/>
            <person name="LaButti K."/>
            <person name="Lipzen A."/>
            <person name="Mondo S."/>
            <person name="Pangilinan J."/>
            <person name="Riley R."/>
            <person name="Salamov A."/>
            <person name="Simmons B.A."/>
            <person name="Magnuson J.K."/>
            <person name="Henrissat B."/>
            <person name="Mortensen U.H."/>
            <person name="Larsen T.O."/>
            <person name="De vries R.P."/>
            <person name="Grigoriev I.V."/>
            <person name="Machida M."/>
            <person name="Baker S.E."/>
            <person name="Andersen M.R."/>
        </authorList>
    </citation>
    <scope>NUCLEOTIDE SEQUENCE [LARGE SCALE GENOMIC DNA]</scope>
    <source>
        <strain evidence="2 3">CBS 117618</strain>
    </source>
</reference>
<evidence type="ECO:0000256" key="1">
    <source>
        <dbReference type="SAM" id="MobiDB-lite"/>
    </source>
</evidence>
<proteinExistence type="predicted"/>
<dbReference type="VEuPathDB" id="FungiDB:BDV34DRAFT_201112"/>
<gene>
    <name evidence="2" type="ORF">BDV34DRAFT_201112</name>
</gene>
<sequence length="82" mass="9154">MHKTLEHRVNRSPSPCNNQKKQCTHPCEAVKLVDIILAPLTIPARIEGFAVFPAIRIPARLLLVHNNNLNRSEGGYDDISSI</sequence>
<name>A0A5N6DAU5_ASPPA</name>
<feature type="compositionally biased region" description="Polar residues" evidence="1">
    <location>
        <begin position="11"/>
        <end position="20"/>
    </location>
</feature>
<keyword evidence="3" id="KW-1185">Reference proteome</keyword>
<protein>
    <submittedName>
        <fullName evidence="2">Uncharacterized protein</fullName>
    </submittedName>
</protein>
<evidence type="ECO:0000313" key="2">
    <source>
        <dbReference type="EMBL" id="KAB8202364.1"/>
    </source>
</evidence>
<feature type="region of interest" description="Disordered" evidence="1">
    <location>
        <begin position="1"/>
        <end position="20"/>
    </location>
</feature>
<organism evidence="2 3">
    <name type="scientific">Aspergillus parasiticus</name>
    <dbReference type="NCBI Taxonomy" id="5067"/>
    <lineage>
        <taxon>Eukaryota</taxon>
        <taxon>Fungi</taxon>
        <taxon>Dikarya</taxon>
        <taxon>Ascomycota</taxon>
        <taxon>Pezizomycotina</taxon>
        <taxon>Eurotiomycetes</taxon>
        <taxon>Eurotiomycetidae</taxon>
        <taxon>Eurotiales</taxon>
        <taxon>Aspergillaceae</taxon>
        <taxon>Aspergillus</taxon>
        <taxon>Aspergillus subgen. Circumdati</taxon>
    </lineage>
</organism>
<dbReference type="AlphaFoldDB" id="A0A5N6DAU5"/>
<accession>A0A5N6DAU5</accession>
<evidence type="ECO:0000313" key="3">
    <source>
        <dbReference type="Proteomes" id="UP000326532"/>
    </source>
</evidence>
<dbReference type="EMBL" id="ML735005">
    <property type="protein sequence ID" value="KAB8202364.1"/>
    <property type="molecule type" value="Genomic_DNA"/>
</dbReference>
<dbReference type="Proteomes" id="UP000326532">
    <property type="component" value="Unassembled WGS sequence"/>
</dbReference>